<evidence type="ECO:0000259" key="3">
    <source>
        <dbReference type="Pfam" id="PF14219"/>
    </source>
</evidence>
<dbReference type="InterPro" id="IPR025565">
    <property type="entry name" value="DUF4328"/>
</dbReference>
<keyword evidence="5" id="KW-1185">Reference proteome</keyword>
<keyword evidence="2" id="KW-1133">Transmembrane helix</keyword>
<reference evidence="5" key="1">
    <citation type="submission" date="2017-06" db="EMBL/GenBank/DDBJ databases">
        <authorList>
            <person name="Varghese N."/>
            <person name="Submissions S."/>
        </authorList>
    </citation>
    <scope>NUCLEOTIDE SEQUENCE [LARGE SCALE GENOMIC DNA]</scope>
    <source>
        <strain evidence="5">JCM 23211</strain>
    </source>
</reference>
<dbReference type="EMBL" id="FZOW01000012">
    <property type="protein sequence ID" value="SNT26824.1"/>
    <property type="molecule type" value="Genomic_DNA"/>
</dbReference>
<feature type="transmembrane region" description="Helical" evidence="2">
    <location>
        <begin position="106"/>
        <end position="128"/>
    </location>
</feature>
<evidence type="ECO:0000256" key="2">
    <source>
        <dbReference type="SAM" id="Phobius"/>
    </source>
</evidence>
<accession>A0A239LB93</accession>
<proteinExistence type="predicted"/>
<feature type="region of interest" description="Disordered" evidence="1">
    <location>
        <begin position="55"/>
        <end position="74"/>
    </location>
</feature>
<feature type="transmembrane region" description="Helical" evidence="2">
    <location>
        <begin position="262"/>
        <end position="284"/>
    </location>
</feature>
<dbReference type="STRING" id="398843.A3K89_09815"/>
<feature type="transmembrane region" description="Helical" evidence="2">
    <location>
        <begin position="193"/>
        <end position="212"/>
    </location>
</feature>
<gene>
    <name evidence="4" type="ORF">SAMN05421642_112121</name>
</gene>
<keyword evidence="2" id="KW-0812">Transmembrane</keyword>
<keyword evidence="2" id="KW-0472">Membrane</keyword>
<feature type="domain" description="DUF4328" evidence="3">
    <location>
        <begin position="133"/>
        <end position="288"/>
    </location>
</feature>
<evidence type="ECO:0000313" key="5">
    <source>
        <dbReference type="Proteomes" id="UP000198327"/>
    </source>
</evidence>
<dbReference type="Pfam" id="PF14219">
    <property type="entry name" value="DUF4328"/>
    <property type="match status" value="1"/>
</dbReference>
<feature type="transmembrane region" description="Helical" evidence="2">
    <location>
        <begin position="148"/>
        <end position="172"/>
    </location>
</feature>
<evidence type="ECO:0000256" key="1">
    <source>
        <dbReference type="SAM" id="MobiDB-lite"/>
    </source>
</evidence>
<feature type="transmembrane region" description="Helical" evidence="2">
    <location>
        <begin position="232"/>
        <end position="250"/>
    </location>
</feature>
<dbReference type="AlphaFoldDB" id="A0A239LB93"/>
<feature type="compositionally biased region" description="Basic residues" evidence="1">
    <location>
        <begin position="55"/>
        <end position="68"/>
    </location>
</feature>
<organism evidence="4 5">
    <name type="scientific">Rhodococcoides kyotonense</name>
    <dbReference type="NCBI Taxonomy" id="398843"/>
    <lineage>
        <taxon>Bacteria</taxon>
        <taxon>Bacillati</taxon>
        <taxon>Actinomycetota</taxon>
        <taxon>Actinomycetes</taxon>
        <taxon>Mycobacteriales</taxon>
        <taxon>Nocardiaceae</taxon>
        <taxon>Rhodococcoides</taxon>
    </lineage>
</organism>
<sequence>MSAFQVCARCATRWPVGTAPAVWCPRCHGVLLSPVSAHAPAQGVRNFKWVARSPKSKRAASASPKRRPSATPRYDEIPRWGLIDRPAPRPDEGASRLDRWGNAASGLLVLTGALLLLACVAELVRYGILLYNRTRLVSQTALVASDALVLFAETASIVIGIAAAVASACWLVKRRRDFFARAKSRDPRSTRSIFLGSLIPVVSLVMPGVYLTELVDVRGRSDRSALLRLVRIWWAAWVVNWLLVLGATLWRTRDSLQAQADSVLFSAVLALVAAAVAFLTLRLMRDVESRSFRGMDRPAPTRWVVDASRTRDEVTA</sequence>
<protein>
    <recommendedName>
        <fullName evidence="3">DUF4328 domain-containing protein</fullName>
    </recommendedName>
</protein>
<name>A0A239LB93_9NOCA</name>
<dbReference type="Proteomes" id="UP000198327">
    <property type="component" value="Unassembled WGS sequence"/>
</dbReference>
<evidence type="ECO:0000313" key="4">
    <source>
        <dbReference type="EMBL" id="SNT26824.1"/>
    </source>
</evidence>
<dbReference type="RefSeq" id="WP_217899967.1">
    <property type="nucleotide sequence ID" value="NZ_FZOW01000012.1"/>
</dbReference>